<proteinExistence type="predicted"/>
<protein>
    <submittedName>
        <fullName evidence="1">Uncharacterized protein</fullName>
    </submittedName>
</protein>
<dbReference type="KEGG" id="cpy:Cphy_0924"/>
<dbReference type="AlphaFoldDB" id="A9KLH9"/>
<dbReference type="EMBL" id="CP000885">
    <property type="protein sequence ID" value="ABX41308.1"/>
    <property type="molecule type" value="Genomic_DNA"/>
</dbReference>
<dbReference type="Proteomes" id="UP000000370">
    <property type="component" value="Chromosome"/>
</dbReference>
<evidence type="ECO:0000313" key="2">
    <source>
        <dbReference type="Proteomes" id="UP000000370"/>
    </source>
</evidence>
<dbReference type="HOGENOM" id="CLU_1025663_0_0_9"/>
<keyword evidence="2" id="KW-1185">Reference proteome</keyword>
<gene>
    <name evidence="1" type="ordered locus">Cphy_0924</name>
</gene>
<organism evidence="1 2">
    <name type="scientific">Lachnoclostridium phytofermentans (strain ATCC 700394 / DSM 18823 / ISDg)</name>
    <name type="common">Clostridium phytofermentans</name>
    <dbReference type="NCBI Taxonomy" id="357809"/>
    <lineage>
        <taxon>Bacteria</taxon>
        <taxon>Bacillati</taxon>
        <taxon>Bacillota</taxon>
        <taxon>Clostridia</taxon>
        <taxon>Lachnospirales</taxon>
        <taxon>Lachnospiraceae</taxon>
    </lineage>
</organism>
<name>A9KLH9_LACP7</name>
<accession>A9KLH9</accession>
<dbReference type="RefSeq" id="WP_012198954.1">
    <property type="nucleotide sequence ID" value="NC_010001.1"/>
</dbReference>
<reference evidence="2" key="1">
    <citation type="submission" date="2007-11" db="EMBL/GenBank/DDBJ databases">
        <title>Complete genome sequence of Clostridium phytofermentans ISDg.</title>
        <authorList>
            <person name="Leschine S.B."/>
            <person name="Warnick T.A."/>
            <person name="Blanchard J.L."/>
            <person name="Schnell D.J."/>
            <person name="Petit E.L."/>
            <person name="LaTouf W.G."/>
            <person name="Copeland A."/>
            <person name="Lucas S."/>
            <person name="Lapidus A."/>
            <person name="Barry K."/>
            <person name="Glavina del Rio T."/>
            <person name="Dalin E."/>
            <person name="Tice H."/>
            <person name="Pitluck S."/>
            <person name="Kiss H."/>
            <person name="Brettin T."/>
            <person name="Bruce D."/>
            <person name="Detter J.C."/>
            <person name="Han C."/>
            <person name="Kuske C."/>
            <person name="Schmutz J."/>
            <person name="Larimer F."/>
            <person name="Land M."/>
            <person name="Hauser L."/>
            <person name="Kyrpides N."/>
            <person name="Kim E.A."/>
            <person name="Richardson P."/>
        </authorList>
    </citation>
    <scope>NUCLEOTIDE SEQUENCE [LARGE SCALE GENOMIC DNA]</scope>
    <source>
        <strain evidence="2">ATCC 700394 / DSM 18823 / ISDg</strain>
    </source>
</reference>
<sequence>MFTDNEDLFFAPIIDIEIHYLQQYTSVFDLGNTIVDLQALVSGITRICEDDCGLFLEENPYYKIDKPIPRQEKIKEIILDEVPENNIVDIDKLSKRIEAQFAPEKVAYQGVRAYPTISRKFSRRYKNLIRLNTFSQGSLILDIATSVISGLILKFIERLFVDDSSIQVTINNNIIIINDNDSNKKIVRVKEYNSQEVLAQSRGMTLDQYYDAILSSVEVNNQDIETSVVSLLQKLSNDKILSTQVIYDKKGIKTLTNDIERMRGNLLDVSI</sequence>
<evidence type="ECO:0000313" key="1">
    <source>
        <dbReference type="EMBL" id="ABX41308.1"/>
    </source>
</evidence>